<name>A0A1M5TPW8_9BACI</name>
<keyword evidence="1" id="KW-0378">Hydrolase</keyword>
<feature type="active site" description="Acyl-thioester intermediate" evidence="2">
    <location>
        <position position="169"/>
    </location>
</feature>
<keyword evidence="4" id="KW-1185">Reference proteome</keyword>
<evidence type="ECO:0000313" key="4">
    <source>
        <dbReference type="Proteomes" id="UP000184079"/>
    </source>
</evidence>
<dbReference type="Gene3D" id="2.40.260.10">
    <property type="entry name" value="Sortase"/>
    <property type="match status" value="1"/>
</dbReference>
<protein>
    <submittedName>
        <fullName evidence="3">Sortase A</fullName>
    </submittedName>
</protein>
<dbReference type="EMBL" id="FQXD01000008">
    <property type="protein sequence ID" value="SHH52443.1"/>
    <property type="molecule type" value="Genomic_DNA"/>
</dbReference>
<dbReference type="RefSeq" id="WP_073008712.1">
    <property type="nucleotide sequence ID" value="NZ_FQXD01000008.1"/>
</dbReference>
<sequence>MKKLSNALLFIGLALLIFVGYQIYEYKLSEKQAMQEVRQTINTHKSNESIDVITNNYQVNKGEAFAFLRIPSIGLELPVVEGTDNETLKKGVGHHHSTWFPGEGNQVFLAGHNDSAFKNVGNVKNGDVLEVEMPYGTFSYEMKKSDIVLATNTSVIGNMDEETLVLSTCYPFHALTDTPERYLLYAELKNIKIK</sequence>
<dbReference type="GO" id="GO:0016787">
    <property type="term" value="F:hydrolase activity"/>
    <property type="evidence" value="ECO:0007669"/>
    <property type="project" value="UniProtKB-KW"/>
</dbReference>
<dbReference type="InterPro" id="IPR023365">
    <property type="entry name" value="Sortase_dom-sf"/>
</dbReference>
<organism evidence="3 4">
    <name type="scientific">Virgibacillus chiguensis</name>
    <dbReference type="NCBI Taxonomy" id="411959"/>
    <lineage>
        <taxon>Bacteria</taxon>
        <taxon>Bacillati</taxon>
        <taxon>Bacillota</taxon>
        <taxon>Bacilli</taxon>
        <taxon>Bacillales</taxon>
        <taxon>Bacillaceae</taxon>
        <taxon>Virgibacillus</taxon>
    </lineage>
</organism>
<dbReference type="Pfam" id="PF04203">
    <property type="entry name" value="Sortase"/>
    <property type="match status" value="1"/>
</dbReference>
<dbReference type="SUPFAM" id="SSF63817">
    <property type="entry name" value="Sortase"/>
    <property type="match status" value="1"/>
</dbReference>
<dbReference type="Proteomes" id="UP000184079">
    <property type="component" value="Unassembled WGS sequence"/>
</dbReference>
<dbReference type="InterPro" id="IPR005754">
    <property type="entry name" value="Sortase"/>
</dbReference>
<reference evidence="4" key="1">
    <citation type="submission" date="2016-11" db="EMBL/GenBank/DDBJ databases">
        <authorList>
            <person name="Varghese N."/>
            <person name="Submissions S."/>
        </authorList>
    </citation>
    <scope>NUCLEOTIDE SEQUENCE [LARGE SCALE GENOMIC DNA]</scope>
    <source>
        <strain evidence="4">CGMCC 1.6496</strain>
    </source>
</reference>
<evidence type="ECO:0000256" key="1">
    <source>
        <dbReference type="ARBA" id="ARBA00022801"/>
    </source>
</evidence>
<dbReference type="InterPro" id="IPR041999">
    <property type="entry name" value="Sortase_D_1"/>
</dbReference>
<proteinExistence type="predicted"/>
<accession>A0A1M5TPW8</accession>
<dbReference type="AlphaFoldDB" id="A0A1M5TPW8"/>
<feature type="active site" description="Proton donor/acceptor" evidence="2">
    <location>
        <position position="112"/>
    </location>
</feature>
<dbReference type="CDD" id="cd05828">
    <property type="entry name" value="Sortase_D_1"/>
    <property type="match status" value="1"/>
</dbReference>
<evidence type="ECO:0000313" key="3">
    <source>
        <dbReference type="EMBL" id="SHH52443.1"/>
    </source>
</evidence>
<dbReference type="NCBIfam" id="TIGR01076">
    <property type="entry name" value="sortase_fam"/>
    <property type="match status" value="1"/>
</dbReference>
<gene>
    <name evidence="3" type="ORF">SAMN05421807_10884</name>
</gene>
<evidence type="ECO:0000256" key="2">
    <source>
        <dbReference type="PIRSR" id="PIRSR605754-1"/>
    </source>
</evidence>